<dbReference type="EMBL" id="JACHLN010000003">
    <property type="protein sequence ID" value="MBB4840576.1"/>
    <property type="molecule type" value="Genomic_DNA"/>
</dbReference>
<feature type="compositionally biased region" description="Pro residues" evidence="1">
    <location>
        <begin position="379"/>
        <end position="396"/>
    </location>
</feature>
<evidence type="ECO:0008006" key="5">
    <source>
        <dbReference type="Google" id="ProtNLM"/>
    </source>
</evidence>
<keyword evidence="4" id="KW-1185">Reference proteome</keyword>
<evidence type="ECO:0000313" key="4">
    <source>
        <dbReference type="Proteomes" id="UP000575241"/>
    </source>
</evidence>
<organism evidence="3 4">
    <name type="scientific">Sphingomonas kyeonggiensis</name>
    <dbReference type="NCBI Taxonomy" id="1268553"/>
    <lineage>
        <taxon>Bacteria</taxon>
        <taxon>Pseudomonadati</taxon>
        <taxon>Pseudomonadota</taxon>
        <taxon>Alphaproteobacteria</taxon>
        <taxon>Sphingomonadales</taxon>
        <taxon>Sphingomonadaceae</taxon>
        <taxon>Sphingomonas</taxon>
    </lineage>
</organism>
<protein>
    <recommendedName>
        <fullName evidence="5">TonB family protein</fullName>
    </recommendedName>
</protein>
<feature type="chain" id="PRO_5030617837" description="TonB family protein" evidence="2">
    <location>
        <begin position="19"/>
        <end position="396"/>
    </location>
</feature>
<accession>A0A7W7K4P8</accession>
<evidence type="ECO:0000256" key="1">
    <source>
        <dbReference type="SAM" id="MobiDB-lite"/>
    </source>
</evidence>
<evidence type="ECO:0000313" key="3">
    <source>
        <dbReference type="EMBL" id="MBB4840576.1"/>
    </source>
</evidence>
<dbReference type="Proteomes" id="UP000575241">
    <property type="component" value="Unassembled WGS sequence"/>
</dbReference>
<comment type="caution">
    <text evidence="3">The sequence shown here is derived from an EMBL/GenBank/DDBJ whole genome shotgun (WGS) entry which is preliminary data.</text>
</comment>
<gene>
    <name evidence="3" type="ORF">HNP52_003668</name>
</gene>
<reference evidence="3 4" key="1">
    <citation type="submission" date="2020-08" db="EMBL/GenBank/DDBJ databases">
        <title>Functional genomics of gut bacteria from endangered species of beetles.</title>
        <authorList>
            <person name="Carlos-Shanley C."/>
        </authorList>
    </citation>
    <scope>NUCLEOTIDE SEQUENCE [LARGE SCALE GENOMIC DNA]</scope>
    <source>
        <strain evidence="3 4">S00224</strain>
    </source>
</reference>
<feature type="signal peptide" evidence="2">
    <location>
        <begin position="1"/>
        <end position="18"/>
    </location>
</feature>
<sequence>MRSILTGMALLVALPCWAQGNGASHPPAPIVVTGNGLADSARQLEQCLARKCAPPEDIDASITLAENQLLAGDYRKARATLAAARDRNGDHRKDYPVAVADLERSYGRMTDLDGFPDRARIAQVDALDTLKGALDGKDTRVLIQRLTAGDDFRLVGRTDAADETYSRVEKQAREAGEAQVAGIAMLRSAAMYTFLASQDSIFRSTARARIARIERTTQPELEQVRIAARVLRARLTGLAGSGDAMDRAIANLVDAGFTEPVLVYEDVPLRDGAKAAIRKQIDSDPEWVDFRFRVAPDGRVRDLEEVRRSPEISADWANRVRKTVATRRYAPLRLPPGSDGKIRIERFTLVFDAGDATGSNMATRASEGRLTWLDITPDQPAPSIPPASYVPPRAPF</sequence>
<keyword evidence="2" id="KW-0732">Signal</keyword>
<proteinExistence type="predicted"/>
<evidence type="ECO:0000256" key="2">
    <source>
        <dbReference type="SAM" id="SignalP"/>
    </source>
</evidence>
<dbReference type="AlphaFoldDB" id="A0A7W7K4P8"/>
<dbReference type="RefSeq" id="WP_184169030.1">
    <property type="nucleotide sequence ID" value="NZ_JACHLN010000003.1"/>
</dbReference>
<feature type="region of interest" description="Disordered" evidence="1">
    <location>
        <begin position="377"/>
        <end position="396"/>
    </location>
</feature>
<name>A0A7W7K4P8_9SPHN</name>